<accession>A0AAD5E8N7</accession>
<organism evidence="8 9">
    <name type="scientific">Umbelopsis ramanniana AG</name>
    <dbReference type="NCBI Taxonomy" id="1314678"/>
    <lineage>
        <taxon>Eukaryota</taxon>
        <taxon>Fungi</taxon>
        <taxon>Fungi incertae sedis</taxon>
        <taxon>Mucoromycota</taxon>
        <taxon>Mucoromycotina</taxon>
        <taxon>Umbelopsidomycetes</taxon>
        <taxon>Umbelopsidales</taxon>
        <taxon>Umbelopsidaceae</taxon>
        <taxon>Umbelopsis</taxon>
    </lineage>
</organism>
<keyword evidence="4" id="KW-0804">Transcription</keyword>
<name>A0AAD5E8N7_UMBRA</name>
<evidence type="ECO:0000313" key="8">
    <source>
        <dbReference type="EMBL" id="KAI8579448.1"/>
    </source>
</evidence>
<evidence type="ECO:0000313" key="9">
    <source>
        <dbReference type="Proteomes" id="UP001206595"/>
    </source>
</evidence>
<dbReference type="GO" id="GO:0000981">
    <property type="term" value="F:DNA-binding transcription factor activity, RNA polymerase II-specific"/>
    <property type="evidence" value="ECO:0007669"/>
    <property type="project" value="InterPro"/>
</dbReference>
<dbReference type="InterPro" id="IPR001138">
    <property type="entry name" value="Zn2Cys6_DnaBD"/>
</dbReference>
<dbReference type="GO" id="GO:0008270">
    <property type="term" value="F:zinc ion binding"/>
    <property type="evidence" value="ECO:0007669"/>
    <property type="project" value="InterPro"/>
</dbReference>
<dbReference type="PANTHER" id="PTHR47338">
    <property type="entry name" value="ZN(II)2CYS6 TRANSCRIPTION FACTOR (EUROFUNG)-RELATED"/>
    <property type="match status" value="1"/>
</dbReference>
<dbReference type="Pfam" id="PF00172">
    <property type="entry name" value="Zn_clus"/>
    <property type="match status" value="1"/>
</dbReference>
<dbReference type="PROSITE" id="PS00463">
    <property type="entry name" value="ZN2_CY6_FUNGAL_1"/>
    <property type="match status" value="1"/>
</dbReference>
<evidence type="ECO:0000256" key="5">
    <source>
        <dbReference type="ARBA" id="ARBA00023242"/>
    </source>
</evidence>
<dbReference type="GeneID" id="75914560"/>
<dbReference type="InterPro" id="IPR007219">
    <property type="entry name" value="XnlR_reg_dom"/>
</dbReference>
<feature type="domain" description="Zn(2)-C6 fungal-type" evidence="7">
    <location>
        <begin position="17"/>
        <end position="47"/>
    </location>
</feature>
<dbReference type="GO" id="GO:0003677">
    <property type="term" value="F:DNA binding"/>
    <property type="evidence" value="ECO:0007669"/>
    <property type="project" value="InterPro"/>
</dbReference>
<reference evidence="8" key="2">
    <citation type="journal article" date="2022" name="Proc. Natl. Acad. Sci. U.S.A.">
        <title>Diploid-dominant life cycles characterize the early evolution of Fungi.</title>
        <authorList>
            <person name="Amses K.R."/>
            <person name="Simmons D.R."/>
            <person name="Longcore J.E."/>
            <person name="Mondo S.J."/>
            <person name="Seto K."/>
            <person name="Jeronimo G.H."/>
            <person name="Bonds A.E."/>
            <person name="Quandt C.A."/>
            <person name="Davis W.J."/>
            <person name="Chang Y."/>
            <person name="Federici B.A."/>
            <person name="Kuo A."/>
            <person name="LaButti K."/>
            <person name="Pangilinan J."/>
            <person name="Andreopoulos W."/>
            <person name="Tritt A."/>
            <person name="Riley R."/>
            <person name="Hundley H."/>
            <person name="Johnson J."/>
            <person name="Lipzen A."/>
            <person name="Barry K."/>
            <person name="Lang B.F."/>
            <person name="Cuomo C.A."/>
            <person name="Buchler N.E."/>
            <person name="Grigoriev I.V."/>
            <person name="Spatafora J.W."/>
            <person name="Stajich J.E."/>
            <person name="James T.Y."/>
        </authorList>
    </citation>
    <scope>NUCLEOTIDE SEQUENCE</scope>
    <source>
        <strain evidence="8">AG</strain>
    </source>
</reference>
<dbReference type="CDD" id="cd00067">
    <property type="entry name" value="GAL4"/>
    <property type="match status" value="1"/>
</dbReference>
<gene>
    <name evidence="8" type="ORF">K450DRAFT_242217</name>
</gene>
<protein>
    <recommendedName>
        <fullName evidence="7">Zn(2)-C6 fungal-type domain-containing protein</fullName>
    </recommendedName>
</protein>
<dbReference type="Pfam" id="PF04082">
    <property type="entry name" value="Fungal_trans"/>
    <property type="match status" value="1"/>
</dbReference>
<keyword evidence="5" id="KW-0539">Nucleus</keyword>
<evidence type="ECO:0000256" key="4">
    <source>
        <dbReference type="ARBA" id="ARBA00023163"/>
    </source>
</evidence>
<dbReference type="InterPro" id="IPR036864">
    <property type="entry name" value="Zn2-C6_fun-type_DNA-bd_sf"/>
</dbReference>
<sequence length="678" mass="76833">MTTIASDYNVFSLIIAPCSNCAQKHVQCDGMQPSCSTCLKDFCECMYKSRANVELGDRERAERINLRIHNLINNIFSLTRPKQNPVLQIQNQSSQQPTSQAIKQLQANSSNHDNAGMSGQSEQSTIIKKEKDDLPFKLPAGWRLITQGGGLSMETNIHTLGELYNTLQAIRQELFYEGSPPISKNLGDPRATRSRTGGPAGVDRLTLRRQYGYYITSPDSSLSPAKRNSGNQLARYPPEVLDRLIQLHLNCTSHCPVDKQAYLWRYRERKLPRPLIYAIYACAALHAYRCHPEFDHLDYLEDLAEKSYTLARDLVNFDEMRMITIETLMVMQYYKAGCGQLREAYSIFGSAVRMAHALHLYENCNNPHASPQERENSRRLWAWIAWFDMSYVIFSGYVPMLCDDKTRLIQLTAQPTDDESARDFIESRSLIIQGLQHGVRYALSKDEDNDGWELGIPSPRAMKLLDDLHRWRASLKPTFEVPELSPTLEGGDGHPKYTTRHRHLYLKHAQYYIFLLVIHKPFVKSLQPESAASSIDDADIEDESSFSFEKHALDICTTGKQSRSQWGLGNNERGLTFFPIAIAAFSLTEIVSIYGSVKDYCMFTQLLDGLASAGRVHLLNAGILQARRPMVIKKDLRKKSLVALQRIIQVISNGPIFKLAQAQAMVNDFSNKLASSTF</sequence>
<keyword evidence="2" id="KW-0479">Metal-binding</keyword>
<evidence type="ECO:0000256" key="1">
    <source>
        <dbReference type="ARBA" id="ARBA00004123"/>
    </source>
</evidence>
<comment type="caution">
    <text evidence="8">The sequence shown here is derived from an EMBL/GenBank/DDBJ whole genome shotgun (WGS) entry which is preliminary data.</text>
</comment>
<dbReference type="RefSeq" id="XP_051444452.1">
    <property type="nucleotide sequence ID" value="XM_051589215.1"/>
</dbReference>
<dbReference type="InterPro" id="IPR050815">
    <property type="entry name" value="TF_fung"/>
</dbReference>
<reference evidence="8" key="1">
    <citation type="submission" date="2021-06" db="EMBL/GenBank/DDBJ databases">
        <authorList>
            <consortium name="DOE Joint Genome Institute"/>
            <person name="Mondo S.J."/>
            <person name="Amses K.R."/>
            <person name="Simmons D.R."/>
            <person name="Longcore J.E."/>
            <person name="Seto K."/>
            <person name="Alves G.H."/>
            <person name="Bonds A.E."/>
            <person name="Quandt C.A."/>
            <person name="Davis W.J."/>
            <person name="Chang Y."/>
            <person name="Letcher P.M."/>
            <person name="Powell M.J."/>
            <person name="Kuo A."/>
            <person name="Labutti K."/>
            <person name="Pangilinan J."/>
            <person name="Andreopoulos W."/>
            <person name="Tritt A."/>
            <person name="Riley R."/>
            <person name="Hundley H."/>
            <person name="Johnson J."/>
            <person name="Lipzen A."/>
            <person name="Barry K."/>
            <person name="Berbee M.L."/>
            <person name="Buchler N.E."/>
            <person name="Grigoriev I.V."/>
            <person name="Spatafora J.W."/>
            <person name="Stajich J.E."/>
            <person name="James T.Y."/>
        </authorList>
    </citation>
    <scope>NUCLEOTIDE SEQUENCE</scope>
    <source>
        <strain evidence="8">AG</strain>
    </source>
</reference>
<evidence type="ECO:0000256" key="3">
    <source>
        <dbReference type="ARBA" id="ARBA00023015"/>
    </source>
</evidence>
<comment type="subcellular location">
    <subcellularLocation>
        <location evidence="1">Nucleus</location>
    </subcellularLocation>
</comment>
<keyword evidence="9" id="KW-1185">Reference proteome</keyword>
<dbReference type="Proteomes" id="UP001206595">
    <property type="component" value="Unassembled WGS sequence"/>
</dbReference>
<evidence type="ECO:0000256" key="6">
    <source>
        <dbReference type="SAM" id="MobiDB-lite"/>
    </source>
</evidence>
<dbReference type="SUPFAM" id="SSF57701">
    <property type="entry name" value="Zn2/Cys6 DNA-binding domain"/>
    <property type="match status" value="1"/>
</dbReference>
<keyword evidence="3" id="KW-0805">Transcription regulation</keyword>
<dbReference type="CDD" id="cd12148">
    <property type="entry name" value="fungal_TF_MHR"/>
    <property type="match status" value="1"/>
</dbReference>
<feature type="region of interest" description="Disordered" evidence="6">
    <location>
        <begin position="181"/>
        <end position="201"/>
    </location>
</feature>
<dbReference type="AlphaFoldDB" id="A0AAD5E8N7"/>
<dbReference type="Gene3D" id="4.10.240.10">
    <property type="entry name" value="Zn(2)-C6 fungal-type DNA-binding domain"/>
    <property type="match status" value="1"/>
</dbReference>
<evidence type="ECO:0000256" key="2">
    <source>
        <dbReference type="ARBA" id="ARBA00022723"/>
    </source>
</evidence>
<evidence type="ECO:0000259" key="7">
    <source>
        <dbReference type="PROSITE" id="PS50048"/>
    </source>
</evidence>
<dbReference type="SMART" id="SM00066">
    <property type="entry name" value="GAL4"/>
    <property type="match status" value="1"/>
</dbReference>
<proteinExistence type="predicted"/>
<dbReference type="PANTHER" id="PTHR47338:SF5">
    <property type="entry name" value="ZN(II)2CYS6 TRANSCRIPTION FACTOR (EUROFUNG)"/>
    <property type="match status" value="1"/>
</dbReference>
<dbReference type="GO" id="GO:0006351">
    <property type="term" value="P:DNA-templated transcription"/>
    <property type="evidence" value="ECO:0007669"/>
    <property type="project" value="InterPro"/>
</dbReference>
<dbReference type="PROSITE" id="PS50048">
    <property type="entry name" value="ZN2_CY6_FUNGAL_2"/>
    <property type="match status" value="1"/>
</dbReference>
<dbReference type="EMBL" id="MU620920">
    <property type="protein sequence ID" value="KAI8579448.1"/>
    <property type="molecule type" value="Genomic_DNA"/>
</dbReference>
<dbReference type="SMART" id="SM00906">
    <property type="entry name" value="Fungal_trans"/>
    <property type="match status" value="1"/>
</dbReference>
<dbReference type="GO" id="GO:0005634">
    <property type="term" value="C:nucleus"/>
    <property type="evidence" value="ECO:0007669"/>
    <property type="project" value="UniProtKB-SubCell"/>
</dbReference>